<dbReference type="PANTHER" id="PTHR31973:SF166">
    <property type="entry name" value="OS10G0104700 PROTEIN"/>
    <property type="match status" value="1"/>
</dbReference>
<dbReference type="Proteomes" id="UP000652761">
    <property type="component" value="Unassembled WGS sequence"/>
</dbReference>
<dbReference type="Pfam" id="PF10551">
    <property type="entry name" value="MULE"/>
    <property type="match status" value="1"/>
</dbReference>
<dbReference type="OrthoDB" id="683469at2759"/>
<evidence type="ECO:0000313" key="3">
    <source>
        <dbReference type="Proteomes" id="UP000652761"/>
    </source>
</evidence>
<dbReference type="AlphaFoldDB" id="A0A843V7E3"/>
<protein>
    <recommendedName>
        <fullName evidence="1">MULE transposase domain-containing protein</fullName>
    </recommendedName>
</protein>
<sequence>MLLWYNQRAIDTNLRTIVDHQVEVETQCFKLYFLCFGACAYGYEVGCRPILFLDATHIKHRLYRVILAASALNGNNELYTIVYAIADVETHDNLLWFLTNLKKALLSDRTTIFISDRGKGLKEAILAIFPNHHNAYCFQHITQNFNDQAAGKCRPTMKKLLVKILKRIVYAVTEHEYAAAMRAMELQSLEAKQCVLQNDVDHWSHALFPEQRFGELYSNLAGSFNAWILDTQTLPILHMLQQIPCKHVCTVIACNGESVSGYVSPFYNKEMYKVAYQQKISINPNI</sequence>
<dbReference type="EMBL" id="NMUH01001654">
    <property type="protein sequence ID" value="MQL94272.1"/>
    <property type="molecule type" value="Genomic_DNA"/>
</dbReference>
<keyword evidence="3" id="KW-1185">Reference proteome</keyword>
<evidence type="ECO:0000313" key="2">
    <source>
        <dbReference type="EMBL" id="MQL94272.1"/>
    </source>
</evidence>
<name>A0A843V7E3_COLES</name>
<organism evidence="2 3">
    <name type="scientific">Colocasia esculenta</name>
    <name type="common">Wild taro</name>
    <name type="synonym">Arum esculentum</name>
    <dbReference type="NCBI Taxonomy" id="4460"/>
    <lineage>
        <taxon>Eukaryota</taxon>
        <taxon>Viridiplantae</taxon>
        <taxon>Streptophyta</taxon>
        <taxon>Embryophyta</taxon>
        <taxon>Tracheophyta</taxon>
        <taxon>Spermatophyta</taxon>
        <taxon>Magnoliopsida</taxon>
        <taxon>Liliopsida</taxon>
        <taxon>Araceae</taxon>
        <taxon>Aroideae</taxon>
        <taxon>Colocasieae</taxon>
        <taxon>Colocasia</taxon>
    </lineage>
</organism>
<comment type="caution">
    <text evidence="2">The sequence shown here is derived from an EMBL/GenBank/DDBJ whole genome shotgun (WGS) entry which is preliminary data.</text>
</comment>
<reference evidence="2" key="1">
    <citation type="submission" date="2017-07" db="EMBL/GenBank/DDBJ databases">
        <title>Taro Niue Genome Assembly and Annotation.</title>
        <authorList>
            <person name="Atibalentja N."/>
            <person name="Keating K."/>
            <person name="Fields C.J."/>
        </authorList>
    </citation>
    <scope>NUCLEOTIDE SEQUENCE</scope>
    <source>
        <strain evidence="2">Niue_2</strain>
        <tissue evidence="2">Leaf</tissue>
    </source>
</reference>
<dbReference type="PANTHER" id="PTHR31973">
    <property type="entry name" value="POLYPROTEIN, PUTATIVE-RELATED"/>
    <property type="match status" value="1"/>
</dbReference>
<accession>A0A843V7E3</accession>
<gene>
    <name evidence="2" type="ORF">Taro_026924</name>
</gene>
<dbReference type="InterPro" id="IPR018289">
    <property type="entry name" value="MULE_transposase_dom"/>
</dbReference>
<proteinExistence type="predicted"/>
<evidence type="ECO:0000259" key="1">
    <source>
        <dbReference type="Pfam" id="PF10551"/>
    </source>
</evidence>
<feature type="domain" description="MULE transposase" evidence="1">
    <location>
        <begin position="51"/>
        <end position="144"/>
    </location>
</feature>